<evidence type="ECO:0000256" key="2">
    <source>
        <dbReference type="ARBA" id="ARBA00022475"/>
    </source>
</evidence>
<name>A0A7J4TG87_9EURY</name>
<dbReference type="PANTHER" id="PTHR42920:SF5">
    <property type="entry name" value="EAMA DOMAIN-CONTAINING PROTEIN"/>
    <property type="match status" value="1"/>
</dbReference>
<feature type="transmembrane region" description="Helical" evidence="6">
    <location>
        <begin position="258"/>
        <end position="275"/>
    </location>
</feature>
<feature type="transmembrane region" description="Helical" evidence="6">
    <location>
        <begin position="106"/>
        <end position="128"/>
    </location>
</feature>
<dbReference type="Pfam" id="PF00892">
    <property type="entry name" value="EamA"/>
    <property type="match status" value="2"/>
</dbReference>
<comment type="subcellular location">
    <subcellularLocation>
        <location evidence="1">Cell membrane</location>
        <topology evidence="1">Multi-pass membrane protein</topology>
    </subcellularLocation>
</comment>
<feature type="transmembrane region" description="Helical" evidence="6">
    <location>
        <begin position="281"/>
        <end position="298"/>
    </location>
</feature>
<comment type="caution">
    <text evidence="8">The sequence shown here is derived from an EMBL/GenBank/DDBJ whole genome shotgun (WGS) entry which is preliminary data.</text>
</comment>
<keyword evidence="2" id="KW-1003">Cell membrane</keyword>
<dbReference type="GO" id="GO:0005886">
    <property type="term" value="C:plasma membrane"/>
    <property type="evidence" value="ECO:0007669"/>
    <property type="project" value="UniProtKB-SubCell"/>
</dbReference>
<evidence type="ECO:0000256" key="6">
    <source>
        <dbReference type="SAM" id="Phobius"/>
    </source>
</evidence>
<evidence type="ECO:0000313" key="8">
    <source>
        <dbReference type="EMBL" id="HII83370.1"/>
    </source>
</evidence>
<feature type="transmembrane region" description="Helical" evidence="6">
    <location>
        <begin position="137"/>
        <end position="156"/>
    </location>
</feature>
<evidence type="ECO:0000259" key="7">
    <source>
        <dbReference type="Pfam" id="PF00892"/>
    </source>
</evidence>
<keyword evidence="3 6" id="KW-0812">Transmembrane</keyword>
<feature type="domain" description="EamA" evidence="7">
    <location>
        <begin position="5"/>
        <end position="151"/>
    </location>
</feature>
<evidence type="ECO:0000256" key="1">
    <source>
        <dbReference type="ARBA" id="ARBA00004651"/>
    </source>
</evidence>
<accession>A0A7J4TG87</accession>
<evidence type="ECO:0000313" key="9">
    <source>
        <dbReference type="Proteomes" id="UP000586031"/>
    </source>
</evidence>
<protein>
    <submittedName>
        <fullName evidence="8">DMT family transporter</fullName>
    </submittedName>
</protein>
<dbReference type="InterPro" id="IPR051258">
    <property type="entry name" value="Diverse_Substrate_Transporter"/>
</dbReference>
<dbReference type="Gene3D" id="1.10.3730.20">
    <property type="match status" value="1"/>
</dbReference>
<dbReference type="PANTHER" id="PTHR42920">
    <property type="entry name" value="OS03G0707200 PROTEIN-RELATED"/>
    <property type="match status" value="1"/>
</dbReference>
<reference evidence="9" key="1">
    <citation type="journal article" date="2020" name="bioRxiv">
        <title>A rank-normalized archaeal taxonomy based on genome phylogeny resolves widespread incomplete and uneven classifications.</title>
        <authorList>
            <person name="Rinke C."/>
            <person name="Chuvochina M."/>
            <person name="Mussig A.J."/>
            <person name="Chaumeil P.-A."/>
            <person name="Waite D.W."/>
            <person name="Whitman W.B."/>
            <person name="Parks D.H."/>
            <person name="Hugenholtz P."/>
        </authorList>
    </citation>
    <scope>NUCLEOTIDE SEQUENCE [LARGE SCALE GENOMIC DNA]</scope>
</reference>
<sequence length="305" mass="33807">MNRFWGYLSAVMVALLFGIWFSLDKILLGYLHPLALAALIYLLASAFLFLIRVSPLHHSLLEIFHRESKVEIHISRRNYLTLFLTAIFGAVIAPALYLVGLNQITAVNAALLTNVEILFIILLGTFFLKEKVKAKDILGFIFLLIGAIFLSTNNLQDLTFDQSLVGSLLVVLACFFWSMDTTLTKFLSNKRDIFLLTSLKCGIGGLILFLISIFLGLNFTLPLNMVPVLLFIGLGCMSFSIVLTYVAIREIGSTRTGSIFSTSSLFGAVVAFIVLGEPLEATQLFFGILMFLGILILYKNGNKIN</sequence>
<feature type="transmembrane region" description="Helical" evidence="6">
    <location>
        <begin position="5"/>
        <end position="23"/>
    </location>
</feature>
<dbReference type="SUPFAM" id="SSF103481">
    <property type="entry name" value="Multidrug resistance efflux transporter EmrE"/>
    <property type="match status" value="2"/>
</dbReference>
<keyword evidence="4 6" id="KW-1133">Transmembrane helix</keyword>
<dbReference type="AlphaFoldDB" id="A0A7J4TG87"/>
<feature type="transmembrane region" description="Helical" evidence="6">
    <location>
        <begin position="162"/>
        <end position="181"/>
    </location>
</feature>
<evidence type="ECO:0000256" key="4">
    <source>
        <dbReference type="ARBA" id="ARBA00022989"/>
    </source>
</evidence>
<gene>
    <name evidence="8" type="ORF">HA271_00700</name>
</gene>
<feature type="transmembrane region" description="Helical" evidence="6">
    <location>
        <begin position="193"/>
        <end position="219"/>
    </location>
</feature>
<dbReference type="InterPro" id="IPR037185">
    <property type="entry name" value="EmrE-like"/>
</dbReference>
<feature type="transmembrane region" description="Helical" evidence="6">
    <location>
        <begin position="29"/>
        <end position="51"/>
    </location>
</feature>
<dbReference type="InterPro" id="IPR000620">
    <property type="entry name" value="EamA_dom"/>
</dbReference>
<feature type="transmembrane region" description="Helical" evidence="6">
    <location>
        <begin position="79"/>
        <end position="100"/>
    </location>
</feature>
<dbReference type="Proteomes" id="UP000586031">
    <property type="component" value="Unassembled WGS sequence"/>
</dbReference>
<organism evidence="8 9">
    <name type="scientific">Methanobacterium subterraneum</name>
    <dbReference type="NCBI Taxonomy" id="59277"/>
    <lineage>
        <taxon>Archaea</taxon>
        <taxon>Methanobacteriati</taxon>
        <taxon>Methanobacteriota</taxon>
        <taxon>Methanomada group</taxon>
        <taxon>Methanobacteria</taxon>
        <taxon>Methanobacteriales</taxon>
        <taxon>Methanobacteriaceae</taxon>
        <taxon>Methanobacterium</taxon>
    </lineage>
</organism>
<keyword evidence="5 6" id="KW-0472">Membrane</keyword>
<evidence type="ECO:0000256" key="3">
    <source>
        <dbReference type="ARBA" id="ARBA00022692"/>
    </source>
</evidence>
<proteinExistence type="predicted"/>
<evidence type="ECO:0000256" key="5">
    <source>
        <dbReference type="ARBA" id="ARBA00023136"/>
    </source>
</evidence>
<feature type="transmembrane region" description="Helical" evidence="6">
    <location>
        <begin position="225"/>
        <end position="246"/>
    </location>
</feature>
<feature type="domain" description="EamA" evidence="7">
    <location>
        <begin position="166"/>
        <end position="298"/>
    </location>
</feature>
<dbReference type="EMBL" id="DUHE01000020">
    <property type="protein sequence ID" value="HII83370.1"/>
    <property type="molecule type" value="Genomic_DNA"/>
</dbReference>